<name>A0A8S5S8T1_9CAUD</name>
<proteinExistence type="predicted"/>
<reference evidence="1" key="1">
    <citation type="journal article" date="2021" name="Proc. Natl. Acad. Sci. U.S.A.">
        <title>A Catalog of Tens of Thousands of Viruses from Human Metagenomes Reveals Hidden Associations with Chronic Diseases.</title>
        <authorList>
            <person name="Tisza M.J."/>
            <person name="Buck C.B."/>
        </authorList>
    </citation>
    <scope>NUCLEOTIDE SEQUENCE</scope>
    <source>
        <strain evidence="1">Ctylc9</strain>
    </source>
</reference>
<sequence>MFEELGYKKKNLDIIFSRFWEEWENEDLAKTFSFNTKYETIDITDENRYGITKQELQAINKKEEEWGWVK</sequence>
<dbReference type="EMBL" id="BK032554">
    <property type="protein sequence ID" value="DAF47342.1"/>
    <property type="molecule type" value="Genomic_DNA"/>
</dbReference>
<organism evidence="1">
    <name type="scientific">Siphoviridae sp. ctylc9</name>
    <dbReference type="NCBI Taxonomy" id="2827977"/>
    <lineage>
        <taxon>Viruses</taxon>
        <taxon>Duplodnaviria</taxon>
        <taxon>Heunggongvirae</taxon>
        <taxon>Uroviricota</taxon>
        <taxon>Caudoviricetes</taxon>
    </lineage>
</organism>
<evidence type="ECO:0000313" key="1">
    <source>
        <dbReference type="EMBL" id="DAF47342.1"/>
    </source>
</evidence>
<accession>A0A8S5S8T1</accession>
<protein>
    <submittedName>
        <fullName evidence="1">Uncharacterized protein</fullName>
    </submittedName>
</protein>